<dbReference type="SUPFAM" id="SSF49599">
    <property type="entry name" value="TRAF domain-like"/>
    <property type="match status" value="2"/>
</dbReference>
<protein>
    <recommendedName>
        <fullName evidence="7">TRAF-type domain-containing protein</fullName>
    </recommendedName>
</protein>
<feature type="region of interest" description="Disordered" evidence="6">
    <location>
        <begin position="1"/>
        <end position="20"/>
    </location>
</feature>
<dbReference type="GO" id="GO:0008270">
    <property type="term" value="F:zinc ion binding"/>
    <property type="evidence" value="ECO:0007669"/>
    <property type="project" value="UniProtKB-KW"/>
</dbReference>
<feature type="domain" description="TRAF-type" evidence="7">
    <location>
        <begin position="37"/>
        <end position="83"/>
    </location>
</feature>
<dbReference type="InterPro" id="IPR051550">
    <property type="entry name" value="SCF-Subunits/Alg-Epimerases"/>
</dbReference>
<dbReference type="SUPFAM" id="SSF51126">
    <property type="entry name" value="Pectin lyase-like"/>
    <property type="match status" value="1"/>
</dbReference>
<dbReference type="EMBL" id="HBGA01152420">
    <property type="protein sequence ID" value="CAD9044206.1"/>
    <property type="molecule type" value="Transcribed_RNA"/>
</dbReference>
<dbReference type="GO" id="GO:0006511">
    <property type="term" value="P:ubiquitin-dependent protein catabolic process"/>
    <property type="evidence" value="ECO:0007669"/>
    <property type="project" value="TreeGrafter"/>
</dbReference>
<dbReference type="InterPro" id="IPR006626">
    <property type="entry name" value="PbH1"/>
</dbReference>
<accession>A0A7S1JHQ2</accession>
<dbReference type="InterPro" id="IPR001293">
    <property type="entry name" value="Znf_TRAF"/>
</dbReference>
<evidence type="ECO:0000256" key="4">
    <source>
        <dbReference type="ARBA" id="ARBA00022833"/>
    </source>
</evidence>
<evidence type="ECO:0000256" key="2">
    <source>
        <dbReference type="ARBA" id="ARBA00022737"/>
    </source>
</evidence>
<dbReference type="InterPro" id="IPR011050">
    <property type="entry name" value="Pectin_lyase_fold/virulence"/>
</dbReference>
<feature type="zinc finger region" description="TRAF-type" evidence="5">
    <location>
        <begin position="37"/>
        <end position="83"/>
    </location>
</feature>
<reference evidence="8" key="1">
    <citation type="submission" date="2021-01" db="EMBL/GenBank/DDBJ databases">
        <authorList>
            <person name="Corre E."/>
            <person name="Pelletier E."/>
            <person name="Niang G."/>
            <person name="Scheremetjew M."/>
            <person name="Finn R."/>
            <person name="Kale V."/>
            <person name="Holt S."/>
            <person name="Cochrane G."/>
            <person name="Meng A."/>
            <person name="Brown T."/>
            <person name="Cohen L."/>
        </authorList>
    </citation>
    <scope>NUCLEOTIDE SEQUENCE</scope>
    <source>
        <strain evidence="8">NIES-381</strain>
    </source>
</reference>
<evidence type="ECO:0000313" key="8">
    <source>
        <dbReference type="EMBL" id="CAD9044206.1"/>
    </source>
</evidence>
<dbReference type="Pfam" id="PF13229">
    <property type="entry name" value="Beta_helix"/>
    <property type="match status" value="1"/>
</dbReference>
<dbReference type="Gene3D" id="3.30.40.10">
    <property type="entry name" value="Zinc/RING finger domain, C3HC4 (zinc finger)"/>
    <property type="match status" value="1"/>
</dbReference>
<keyword evidence="3 5" id="KW-0863">Zinc-finger</keyword>
<dbReference type="Gene3D" id="2.160.20.10">
    <property type="entry name" value="Single-stranded right-handed beta-helix, Pectin lyase-like"/>
    <property type="match status" value="1"/>
</dbReference>
<dbReference type="PROSITE" id="PS50145">
    <property type="entry name" value="ZF_TRAF"/>
    <property type="match status" value="1"/>
</dbReference>
<keyword evidence="2" id="KW-0677">Repeat</keyword>
<dbReference type="SMART" id="SM00710">
    <property type="entry name" value="PbH1"/>
    <property type="match status" value="4"/>
</dbReference>
<dbReference type="AlphaFoldDB" id="A0A7S1JHQ2"/>
<keyword evidence="4 5" id="KW-0862">Zinc</keyword>
<name>A0A7S1JHQ2_9EUGL</name>
<evidence type="ECO:0000256" key="6">
    <source>
        <dbReference type="SAM" id="MobiDB-lite"/>
    </source>
</evidence>
<dbReference type="PANTHER" id="PTHR22990">
    <property type="entry name" value="F-BOX ONLY PROTEIN"/>
    <property type="match status" value="1"/>
</dbReference>
<organism evidence="8">
    <name type="scientific">Eutreptiella gymnastica</name>
    <dbReference type="NCBI Taxonomy" id="73025"/>
    <lineage>
        <taxon>Eukaryota</taxon>
        <taxon>Discoba</taxon>
        <taxon>Euglenozoa</taxon>
        <taxon>Euglenida</taxon>
        <taxon>Spirocuta</taxon>
        <taxon>Euglenophyceae</taxon>
        <taxon>Eutreptiales</taxon>
        <taxon>Eutreptiaceae</taxon>
        <taxon>Eutreptiella</taxon>
    </lineage>
</organism>
<dbReference type="InterPro" id="IPR039448">
    <property type="entry name" value="Beta_helix"/>
</dbReference>
<evidence type="ECO:0000256" key="1">
    <source>
        <dbReference type="ARBA" id="ARBA00022723"/>
    </source>
</evidence>
<evidence type="ECO:0000259" key="7">
    <source>
        <dbReference type="PROSITE" id="PS50145"/>
    </source>
</evidence>
<sequence length="352" mass="39265">MPTPTSASKKALGSAESGKPKCKYCQHTFHKATVKEHENECPKRLLPCPQQCRAQVAADSLDLHLKEQCPFAIMSCPFASMGCEVVGLQRLEMETHLRNSMHKHLEILCLKVDSNSKIIAQQQEQIEKLLSRSPLEVSPVMNGMFKTVGEALTAAEDGDRIVVHEGVYRESLVIEKRVSIHASGQVKIENASEANVIVIRNTCTLVGLTLHQRSKNFFCVRVIATDNNTVIEKCDIASDHFSCVQIDSGCNPVIRYNKIHDSRQCGILIKKNGKGRISHNDIYSNHLSNIYIDANAEPQITNNKIHNSAQHGIWVKQQGMGVFENNTICNNIMSNLKIEDGAHPIVRDNYMN</sequence>
<evidence type="ECO:0000256" key="5">
    <source>
        <dbReference type="PROSITE-ProRule" id="PRU00207"/>
    </source>
</evidence>
<gene>
    <name evidence="8" type="ORF">EGYM00392_LOCUS55389</name>
</gene>
<proteinExistence type="predicted"/>
<keyword evidence="1 5" id="KW-0479">Metal-binding</keyword>
<dbReference type="InterPro" id="IPR012334">
    <property type="entry name" value="Pectin_lyas_fold"/>
</dbReference>
<dbReference type="InterPro" id="IPR013083">
    <property type="entry name" value="Znf_RING/FYVE/PHD"/>
</dbReference>
<evidence type="ECO:0000256" key="3">
    <source>
        <dbReference type="ARBA" id="ARBA00022771"/>
    </source>
</evidence>
<dbReference type="Pfam" id="PF02176">
    <property type="entry name" value="zf-TRAF"/>
    <property type="match status" value="1"/>
</dbReference>
<dbReference type="PANTHER" id="PTHR22990:SF15">
    <property type="entry name" value="F-BOX ONLY PROTEIN 10"/>
    <property type="match status" value="1"/>
</dbReference>